<sequence length="292" mass="33449">MSQDLKSLFQFTRREKRGLITLLSIVTILLLSGRWYNALHEAGDPFLLSGDLAKKWKAYNQDNQQSIVHQSWHPDDAAHPFPFDPNTLDSPGFIKLGLDAGTTGRLMNWRRKGKVFYNAEEFGQLYGLSPDLWTQLRPFVRVAAKRNNDHFRSYEQTPLPAELDLNTVDSATLVRIDGIGPFLAHKIIAQRTALGSYLSNLQLSEVHRFPDSVLRQLRRQLVVRSNTVKKIRLNDAGEAELARHPYIGAQMAKNIILLRGGLTKYEKIEQLRQVPLMNEEKYRKIAPYCIIE</sequence>
<dbReference type="EMBL" id="BAABEZ010000022">
    <property type="protein sequence ID" value="GAA4453691.1"/>
    <property type="molecule type" value="Genomic_DNA"/>
</dbReference>
<keyword evidence="1" id="KW-1133">Transmembrane helix</keyword>
<evidence type="ECO:0000313" key="2">
    <source>
        <dbReference type="EMBL" id="GAA4453691.1"/>
    </source>
</evidence>
<accession>A0ABP8MRA7</accession>
<evidence type="ECO:0008006" key="4">
    <source>
        <dbReference type="Google" id="ProtNLM"/>
    </source>
</evidence>
<evidence type="ECO:0000313" key="3">
    <source>
        <dbReference type="Proteomes" id="UP001501410"/>
    </source>
</evidence>
<keyword evidence="1" id="KW-0472">Membrane</keyword>
<dbReference type="Pfam" id="PF12836">
    <property type="entry name" value="HHH_3"/>
    <property type="match status" value="2"/>
</dbReference>
<keyword evidence="3" id="KW-1185">Reference proteome</keyword>
<dbReference type="InterPro" id="IPR010994">
    <property type="entry name" value="RuvA_2-like"/>
</dbReference>
<dbReference type="Proteomes" id="UP001501410">
    <property type="component" value="Unassembled WGS sequence"/>
</dbReference>
<gene>
    <name evidence="2" type="ORF">GCM10023092_14460</name>
</gene>
<dbReference type="PANTHER" id="PTHR21180">
    <property type="entry name" value="ENDONUCLEASE/EXONUCLEASE/PHOSPHATASE FAMILY DOMAIN-CONTAINING PROTEIN 1"/>
    <property type="match status" value="1"/>
</dbReference>
<comment type="caution">
    <text evidence="2">The sequence shown here is derived from an EMBL/GenBank/DDBJ whole genome shotgun (WGS) entry which is preliminary data.</text>
</comment>
<keyword evidence="1" id="KW-0812">Transmembrane</keyword>
<dbReference type="SUPFAM" id="SSF47781">
    <property type="entry name" value="RuvA domain 2-like"/>
    <property type="match status" value="3"/>
</dbReference>
<dbReference type="Gene3D" id="1.10.150.320">
    <property type="entry name" value="Photosystem II 12 kDa extrinsic protein"/>
    <property type="match status" value="2"/>
</dbReference>
<reference evidence="3" key="1">
    <citation type="journal article" date="2019" name="Int. J. Syst. Evol. Microbiol.">
        <title>The Global Catalogue of Microorganisms (GCM) 10K type strain sequencing project: providing services to taxonomists for standard genome sequencing and annotation.</title>
        <authorList>
            <consortium name="The Broad Institute Genomics Platform"/>
            <consortium name="The Broad Institute Genome Sequencing Center for Infectious Disease"/>
            <person name="Wu L."/>
            <person name="Ma J."/>
        </authorList>
    </citation>
    <scope>NUCLEOTIDE SEQUENCE [LARGE SCALE GENOMIC DNA]</scope>
    <source>
        <strain evidence="3">JCM 31921</strain>
    </source>
</reference>
<proteinExistence type="predicted"/>
<dbReference type="RefSeq" id="WP_344824652.1">
    <property type="nucleotide sequence ID" value="NZ_BAABEZ010000022.1"/>
</dbReference>
<organism evidence="2 3">
    <name type="scientific">Rurimicrobium arvi</name>
    <dbReference type="NCBI Taxonomy" id="2049916"/>
    <lineage>
        <taxon>Bacteria</taxon>
        <taxon>Pseudomonadati</taxon>
        <taxon>Bacteroidota</taxon>
        <taxon>Chitinophagia</taxon>
        <taxon>Chitinophagales</taxon>
        <taxon>Chitinophagaceae</taxon>
        <taxon>Rurimicrobium</taxon>
    </lineage>
</organism>
<name>A0ABP8MRA7_9BACT</name>
<dbReference type="PANTHER" id="PTHR21180:SF32">
    <property type="entry name" value="ENDONUCLEASE_EXONUCLEASE_PHOSPHATASE FAMILY DOMAIN-CONTAINING PROTEIN 1"/>
    <property type="match status" value="1"/>
</dbReference>
<evidence type="ECO:0000256" key="1">
    <source>
        <dbReference type="SAM" id="Phobius"/>
    </source>
</evidence>
<dbReference type="InterPro" id="IPR051675">
    <property type="entry name" value="Endo/Exo/Phosphatase_dom_1"/>
</dbReference>
<protein>
    <recommendedName>
        <fullName evidence="4">Helix-hairpin-helix domain-containing protein</fullName>
    </recommendedName>
</protein>
<feature type="transmembrane region" description="Helical" evidence="1">
    <location>
        <begin position="20"/>
        <end position="36"/>
    </location>
</feature>